<dbReference type="Proteomes" id="UP000288805">
    <property type="component" value="Unassembled WGS sequence"/>
</dbReference>
<dbReference type="Pfam" id="PF17232">
    <property type="entry name" value="Pep1_7"/>
    <property type="match status" value="1"/>
</dbReference>
<comment type="similarity">
    <text evidence="1">Belongs to the brassicaceae elicitor peptide family.</text>
</comment>
<evidence type="ECO:0000313" key="4">
    <source>
        <dbReference type="EMBL" id="RVW59816.1"/>
    </source>
</evidence>
<keyword evidence="2" id="KW-0611">Plant defense</keyword>
<sequence>MCQKLKQYSIHSKEGTPPNPIKELDIEGGGGGEEEKYNLEMEEPSTGEMTQRPTTVYYSHNPCYYLQEAIRAILKCLGLESSTSRDSSSSSSEQKDDDDTQASPQQSRSSTQQGAHSSSADSPSTTQQDNNTFEDAESARVLRRGPTRPPISFESRPGGGSQIN</sequence>
<evidence type="ECO:0000313" key="5">
    <source>
        <dbReference type="Proteomes" id="UP000288805"/>
    </source>
</evidence>
<protein>
    <recommendedName>
        <fullName evidence="6">Elicitor peptide 6</fullName>
    </recommendedName>
</protein>
<evidence type="ECO:0000256" key="3">
    <source>
        <dbReference type="SAM" id="MobiDB-lite"/>
    </source>
</evidence>
<dbReference type="PANTHER" id="PTHR35771:SF2">
    <property type="entry name" value="ELICITOR PEPTIDE 6"/>
    <property type="match status" value="1"/>
</dbReference>
<dbReference type="AlphaFoldDB" id="A0A438FIM2"/>
<feature type="compositionally biased region" description="Polar residues" evidence="3">
    <location>
        <begin position="101"/>
        <end position="133"/>
    </location>
</feature>
<evidence type="ECO:0000256" key="1">
    <source>
        <dbReference type="ARBA" id="ARBA00011021"/>
    </source>
</evidence>
<evidence type="ECO:0008006" key="6">
    <source>
        <dbReference type="Google" id="ProtNLM"/>
    </source>
</evidence>
<accession>A0A438FIM2</accession>
<evidence type="ECO:0000256" key="2">
    <source>
        <dbReference type="ARBA" id="ARBA00022821"/>
    </source>
</evidence>
<organism evidence="4 5">
    <name type="scientific">Vitis vinifera</name>
    <name type="common">Grape</name>
    <dbReference type="NCBI Taxonomy" id="29760"/>
    <lineage>
        <taxon>Eukaryota</taxon>
        <taxon>Viridiplantae</taxon>
        <taxon>Streptophyta</taxon>
        <taxon>Embryophyta</taxon>
        <taxon>Tracheophyta</taxon>
        <taxon>Spermatophyta</taxon>
        <taxon>Magnoliopsida</taxon>
        <taxon>eudicotyledons</taxon>
        <taxon>Gunneridae</taxon>
        <taxon>Pentapetalae</taxon>
        <taxon>rosids</taxon>
        <taxon>Vitales</taxon>
        <taxon>Vitaceae</taxon>
        <taxon>Viteae</taxon>
        <taxon>Vitis</taxon>
    </lineage>
</organism>
<proteinExistence type="inferred from homology"/>
<feature type="region of interest" description="Disordered" evidence="3">
    <location>
        <begin position="80"/>
        <end position="164"/>
    </location>
</feature>
<dbReference type="EMBL" id="QGNW01000876">
    <property type="protein sequence ID" value="RVW59816.1"/>
    <property type="molecule type" value="Genomic_DNA"/>
</dbReference>
<name>A0A438FIM2_VITVI</name>
<reference evidence="4 5" key="1">
    <citation type="journal article" date="2018" name="PLoS Genet.">
        <title>Population sequencing reveals clonal diversity and ancestral inbreeding in the grapevine cultivar Chardonnay.</title>
        <authorList>
            <person name="Roach M.J."/>
            <person name="Johnson D.L."/>
            <person name="Bohlmann J."/>
            <person name="van Vuuren H.J."/>
            <person name="Jones S.J."/>
            <person name="Pretorius I.S."/>
            <person name="Schmidt S.A."/>
            <person name="Borneman A.R."/>
        </authorList>
    </citation>
    <scope>NUCLEOTIDE SEQUENCE [LARGE SCALE GENOMIC DNA]</scope>
    <source>
        <strain evidence="5">cv. Chardonnay</strain>
        <tissue evidence="4">Leaf</tissue>
    </source>
</reference>
<dbReference type="GO" id="GO:0045087">
    <property type="term" value="P:innate immune response"/>
    <property type="evidence" value="ECO:0007669"/>
    <property type="project" value="InterPro"/>
</dbReference>
<gene>
    <name evidence="4" type="ORF">CK203_098460</name>
</gene>
<dbReference type="PANTHER" id="PTHR35771">
    <property type="entry name" value="TRANSMEMBRANE PROTEIN-RELATED"/>
    <property type="match status" value="1"/>
</dbReference>
<feature type="region of interest" description="Disordered" evidence="3">
    <location>
        <begin position="1"/>
        <end position="53"/>
    </location>
</feature>
<comment type="caution">
    <text evidence="4">The sequence shown here is derived from an EMBL/GenBank/DDBJ whole genome shotgun (WGS) entry which is preliminary data.</text>
</comment>
<dbReference type="InterPro" id="IPR035176">
    <property type="entry name" value="PEP"/>
</dbReference>
<feature type="compositionally biased region" description="Low complexity" evidence="3">
    <location>
        <begin position="81"/>
        <end position="92"/>
    </location>
</feature>